<organism evidence="8">
    <name type="scientific">marine metagenome</name>
    <dbReference type="NCBI Taxonomy" id="408172"/>
    <lineage>
        <taxon>unclassified sequences</taxon>
        <taxon>metagenomes</taxon>
        <taxon>ecological metagenomes</taxon>
    </lineage>
</organism>
<keyword evidence="3" id="KW-1003">Cell membrane</keyword>
<evidence type="ECO:0008006" key="9">
    <source>
        <dbReference type="Google" id="ProtNLM"/>
    </source>
</evidence>
<dbReference type="AlphaFoldDB" id="A0A381SXM9"/>
<dbReference type="Pfam" id="PF01925">
    <property type="entry name" value="TauE"/>
    <property type="match status" value="1"/>
</dbReference>
<feature type="transmembrane region" description="Helical" evidence="7">
    <location>
        <begin position="156"/>
        <end position="177"/>
    </location>
</feature>
<keyword evidence="4 7" id="KW-0812">Transmembrane</keyword>
<keyword evidence="5 7" id="KW-1133">Transmembrane helix</keyword>
<protein>
    <recommendedName>
        <fullName evidence="9">Membrane transporter protein</fullName>
    </recommendedName>
</protein>
<evidence type="ECO:0000256" key="7">
    <source>
        <dbReference type="SAM" id="Phobius"/>
    </source>
</evidence>
<dbReference type="InterPro" id="IPR002781">
    <property type="entry name" value="TM_pro_TauE-like"/>
</dbReference>
<keyword evidence="6 7" id="KW-0472">Membrane</keyword>
<feature type="transmembrane region" description="Helical" evidence="7">
    <location>
        <begin position="215"/>
        <end position="232"/>
    </location>
</feature>
<gene>
    <name evidence="8" type="ORF">METZ01_LOCUS61624</name>
</gene>
<dbReference type="GO" id="GO:0005886">
    <property type="term" value="C:plasma membrane"/>
    <property type="evidence" value="ECO:0007669"/>
    <property type="project" value="UniProtKB-SubCell"/>
</dbReference>
<feature type="non-terminal residue" evidence="8">
    <location>
        <position position="1"/>
    </location>
</feature>
<comment type="subcellular location">
    <subcellularLocation>
        <location evidence="1">Cell membrane</location>
        <topology evidence="1">Multi-pass membrane protein</topology>
    </subcellularLocation>
</comment>
<accession>A0A381SXM9</accession>
<keyword evidence="2" id="KW-0813">Transport</keyword>
<evidence type="ECO:0000256" key="2">
    <source>
        <dbReference type="ARBA" id="ARBA00022448"/>
    </source>
</evidence>
<name>A0A381SXM9_9ZZZZ</name>
<evidence type="ECO:0000313" key="8">
    <source>
        <dbReference type="EMBL" id="SVA08770.1"/>
    </source>
</evidence>
<evidence type="ECO:0000256" key="5">
    <source>
        <dbReference type="ARBA" id="ARBA00022989"/>
    </source>
</evidence>
<dbReference type="InterPro" id="IPR052017">
    <property type="entry name" value="TSUP"/>
</dbReference>
<evidence type="ECO:0000256" key="4">
    <source>
        <dbReference type="ARBA" id="ARBA00022692"/>
    </source>
</evidence>
<feature type="transmembrane region" description="Helical" evidence="7">
    <location>
        <begin position="184"/>
        <end position="203"/>
    </location>
</feature>
<dbReference type="PANTHER" id="PTHR30269">
    <property type="entry name" value="TRANSMEMBRANE PROTEIN YFCA"/>
    <property type="match status" value="1"/>
</dbReference>
<evidence type="ECO:0000256" key="1">
    <source>
        <dbReference type="ARBA" id="ARBA00004651"/>
    </source>
</evidence>
<dbReference type="PANTHER" id="PTHR30269:SF37">
    <property type="entry name" value="MEMBRANE TRANSPORTER PROTEIN"/>
    <property type="match status" value="1"/>
</dbReference>
<dbReference type="EMBL" id="UINC01003728">
    <property type="protein sequence ID" value="SVA08770.1"/>
    <property type="molecule type" value="Genomic_DNA"/>
</dbReference>
<feature type="transmembrane region" description="Helical" evidence="7">
    <location>
        <begin position="20"/>
        <end position="41"/>
    </location>
</feature>
<feature type="transmembrane region" description="Helical" evidence="7">
    <location>
        <begin position="61"/>
        <end position="79"/>
    </location>
</feature>
<sequence length="233" mass="24488">VVLGALVKGVTGLGLPLTAVPVIAFFVGVEDAVVIMAAPTAMSNAMLVREHRRELRFAEHLPLFAGLGAVGAVAGAWALPRINERILLLALSLLLGAFLAWRFSSASPRWSPTVQRWGRAPVALTCGVAQGAIGISGPLVAAWFQGLGVSRQRFVVSNTSIFLLTGLTQIATLSATGQWSTQRLWGAALAAAVVAMALPFGIVIGRRLNPERFEALVSVVIAVCTVSLLVRAF</sequence>
<feature type="transmembrane region" description="Helical" evidence="7">
    <location>
        <begin position="122"/>
        <end position="144"/>
    </location>
</feature>
<reference evidence="8" key="1">
    <citation type="submission" date="2018-05" db="EMBL/GenBank/DDBJ databases">
        <authorList>
            <person name="Lanie J.A."/>
            <person name="Ng W.-L."/>
            <person name="Kazmierczak K.M."/>
            <person name="Andrzejewski T.M."/>
            <person name="Davidsen T.M."/>
            <person name="Wayne K.J."/>
            <person name="Tettelin H."/>
            <person name="Glass J.I."/>
            <person name="Rusch D."/>
            <person name="Podicherti R."/>
            <person name="Tsui H.-C.T."/>
            <person name="Winkler M.E."/>
        </authorList>
    </citation>
    <scope>NUCLEOTIDE SEQUENCE</scope>
</reference>
<proteinExistence type="predicted"/>
<evidence type="ECO:0000256" key="6">
    <source>
        <dbReference type="ARBA" id="ARBA00023136"/>
    </source>
</evidence>
<evidence type="ECO:0000256" key="3">
    <source>
        <dbReference type="ARBA" id="ARBA00022475"/>
    </source>
</evidence>
<feature type="transmembrane region" description="Helical" evidence="7">
    <location>
        <begin position="85"/>
        <end position="101"/>
    </location>
</feature>